<dbReference type="GO" id="GO:0005739">
    <property type="term" value="C:mitochondrion"/>
    <property type="evidence" value="ECO:0007669"/>
    <property type="project" value="UniProtKB-SubCell"/>
</dbReference>
<dbReference type="InterPro" id="IPR012677">
    <property type="entry name" value="Nucleotide-bd_a/b_plait_sf"/>
</dbReference>
<dbReference type="AlphaFoldDB" id="A0ABD1F0G0"/>
<keyword evidence="3" id="KW-0689">Ribosomal protein</keyword>
<dbReference type="Proteomes" id="UP001566132">
    <property type="component" value="Unassembled WGS sequence"/>
</dbReference>
<dbReference type="SUPFAM" id="SSF54189">
    <property type="entry name" value="Ribosomal proteins S24e, L23 and L15e"/>
    <property type="match status" value="1"/>
</dbReference>
<keyword evidence="5" id="KW-0687">Ribonucleoprotein</keyword>
<dbReference type="EMBL" id="JBDJPC010000004">
    <property type="protein sequence ID" value="KAL1506344.1"/>
    <property type="molecule type" value="Genomic_DNA"/>
</dbReference>
<accession>A0ABD1F0G0</accession>
<protein>
    <recommendedName>
        <fullName evidence="7">Large ribosomal subunit protein uL23m</fullName>
    </recommendedName>
    <alternativeName>
        <fullName evidence="8">39S ribosomal protein L23, mitochondrial</fullName>
    </alternativeName>
</protein>
<evidence type="ECO:0000313" key="10">
    <source>
        <dbReference type="Proteomes" id="UP001566132"/>
    </source>
</evidence>
<dbReference type="InterPro" id="IPR012678">
    <property type="entry name" value="Ribosomal_uL23/eL15/eS24_sf"/>
</dbReference>
<dbReference type="Gene3D" id="3.30.70.330">
    <property type="match status" value="1"/>
</dbReference>
<dbReference type="PANTHER" id="PTHR12059">
    <property type="entry name" value="RIBOSOMAL PROTEIN L23-RELATED"/>
    <property type="match status" value="1"/>
</dbReference>
<dbReference type="InterPro" id="IPR013025">
    <property type="entry name" value="Ribosomal_uL23-like"/>
</dbReference>
<proteinExistence type="inferred from homology"/>
<evidence type="ECO:0000256" key="7">
    <source>
        <dbReference type="ARBA" id="ARBA00039977"/>
    </source>
</evidence>
<comment type="subunit">
    <text evidence="6">Component of the mitochondrial ribosome large subunit (39S) which comprises a 16S rRNA and about 50 distinct proteins.</text>
</comment>
<evidence type="ECO:0000256" key="1">
    <source>
        <dbReference type="ARBA" id="ARBA00004173"/>
    </source>
</evidence>
<evidence type="ECO:0000256" key="4">
    <source>
        <dbReference type="ARBA" id="ARBA00023128"/>
    </source>
</evidence>
<name>A0ABD1F0G0_HYPHA</name>
<dbReference type="FunFam" id="3.30.70.330:FF:000284">
    <property type="entry name" value="39S ribosomal protein L23, mitochondrial"/>
    <property type="match status" value="1"/>
</dbReference>
<dbReference type="PANTHER" id="PTHR12059:SF5">
    <property type="entry name" value="LARGE RIBOSOMAL SUBUNIT PROTEIN UL23M"/>
    <property type="match status" value="1"/>
</dbReference>
<gene>
    <name evidence="9" type="ORF">ABEB36_005727</name>
</gene>
<evidence type="ECO:0000256" key="5">
    <source>
        <dbReference type="ARBA" id="ARBA00023274"/>
    </source>
</evidence>
<evidence type="ECO:0000256" key="8">
    <source>
        <dbReference type="ARBA" id="ARBA00041375"/>
    </source>
</evidence>
<comment type="caution">
    <text evidence="9">The sequence shown here is derived from an EMBL/GenBank/DDBJ whole genome shotgun (WGS) entry which is preliminary data.</text>
</comment>
<organism evidence="9 10">
    <name type="scientific">Hypothenemus hampei</name>
    <name type="common">Coffee berry borer</name>
    <dbReference type="NCBI Taxonomy" id="57062"/>
    <lineage>
        <taxon>Eukaryota</taxon>
        <taxon>Metazoa</taxon>
        <taxon>Ecdysozoa</taxon>
        <taxon>Arthropoda</taxon>
        <taxon>Hexapoda</taxon>
        <taxon>Insecta</taxon>
        <taxon>Pterygota</taxon>
        <taxon>Neoptera</taxon>
        <taxon>Endopterygota</taxon>
        <taxon>Coleoptera</taxon>
        <taxon>Polyphaga</taxon>
        <taxon>Cucujiformia</taxon>
        <taxon>Curculionidae</taxon>
        <taxon>Scolytinae</taxon>
        <taxon>Hypothenemus</taxon>
    </lineage>
</organism>
<comment type="subcellular location">
    <subcellularLocation>
        <location evidence="1">Mitochondrion</location>
    </subcellularLocation>
</comment>
<comment type="similarity">
    <text evidence="2">Belongs to the universal ribosomal protein uL23 family.</text>
</comment>
<evidence type="ECO:0000256" key="6">
    <source>
        <dbReference type="ARBA" id="ARBA00038782"/>
    </source>
</evidence>
<reference evidence="9 10" key="1">
    <citation type="submission" date="2024-05" db="EMBL/GenBank/DDBJ databases">
        <title>Genetic variation in Jamaican populations of the coffee berry borer (Hypothenemus hampei).</title>
        <authorList>
            <person name="Errbii M."/>
            <person name="Myrie A."/>
        </authorList>
    </citation>
    <scope>NUCLEOTIDE SEQUENCE [LARGE SCALE GENOMIC DNA]</scope>
    <source>
        <strain evidence="9">JA-Hopewell-2020-01-JO</strain>
        <tissue evidence="9">Whole body</tissue>
    </source>
</reference>
<dbReference type="GO" id="GO:1990904">
    <property type="term" value="C:ribonucleoprotein complex"/>
    <property type="evidence" value="ECO:0007669"/>
    <property type="project" value="UniProtKB-KW"/>
</dbReference>
<dbReference type="GO" id="GO:0005840">
    <property type="term" value="C:ribosome"/>
    <property type="evidence" value="ECO:0007669"/>
    <property type="project" value="UniProtKB-KW"/>
</dbReference>
<evidence type="ECO:0000313" key="9">
    <source>
        <dbReference type="EMBL" id="KAL1506344.1"/>
    </source>
</evidence>
<sequence length="150" mass="18134">MSTRWYPIYQRGSPQLRIFLPNFWMKLIKPTVDQPSNLVNFACSMEMTRFDMKNYLEKIYNVKPIHIRTRIASGKCRRDPGKGYIVKNDDIKYAYVTLPRGEVFEFPDIFPNIKEQEKEYEKTLKQSKQVFDQFLEKNKERREMPGWFTF</sequence>
<evidence type="ECO:0000256" key="2">
    <source>
        <dbReference type="ARBA" id="ARBA00006700"/>
    </source>
</evidence>
<keyword evidence="4" id="KW-0496">Mitochondrion</keyword>
<keyword evidence="10" id="KW-1185">Reference proteome</keyword>
<dbReference type="Pfam" id="PF00276">
    <property type="entry name" value="Ribosomal_L23"/>
    <property type="match status" value="1"/>
</dbReference>
<evidence type="ECO:0000256" key="3">
    <source>
        <dbReference type="ARBA" id="ARBA00022980"/>
    </source>
</evidence>